<reference evidence="2 3" key="1">
    <citation type="journal article" date="2008" name="Nature">
        <title>The Trichoplax genome and the nature of placozoans.</title>
        <authorList>
            <person name="Srivastava M."/>
            <person name="Begovic E."/>
            <person name="Chapman J."/>
            <person name="Putnam N.H."/>
            <person name="Hellsten U."/>
            <person name="Kawashima T."/>
            <person name="Kuo A."/>
            <person name="Mitros T."/>
            <person name="Salamov A."/>
            <person name="Carpenter M.L."/>
            <person name="Signorovitch A.Y."/>
            <person name="Moreno M.A."/>
            <person name="Kamm K."/>
            <person name="Grimwood J."/>
            <person name="Schmutz J."/>
            <person name="Shapiro H."/>
            <person name="Grigoriev I.V."/>
            <person name="Buss L.W."/>
            <person name="Schierwater B."/>
            <person name="Dellaporta S.L."/>
            <person name="Rokhsar D.S."/>
        </authorList>
    </citation>
    <scope>NUCLEOTIDE SEQUENCE [LARGE SCALE GENOMIC DNA]</scope>
    <source>
        <strain evidence="2 3">Grell-BS-1999</strain>
    </source>
</reference>
<name>B3RM16_TRIAD</name>
<evidence type="ECO:0000313" key="2">
    <source>
        <dbReference type="EMBL" id="EDV29619.1"/>
    </source>
</evidence>
<dbReference type="PROSITE" id="PS50184">
    <property type="entry name" value="VWFC_2"/>
    <property type="match status" value="4"/>
</dbReference>
<dbReference type="SMART" id="SM00214">
    <property type="entry name" value="VWC"/>
    <property type="match status" value="4"/>
</dbReference>
<dbReference type="Proteomes" id="UP000009022">
    <property type="component" value="Unassembled WGS sequence"/>
</dbReference>
<dbReference type="GeneID" id="6749302"/>
<dbReference type="FunCoup" id="B3RM16">
    <property type="interactions" value="9"/>
</dbReference>
<gene>
    <name evidence="2" type="ORF">TRIADDRAFT_52199</name>
</gene>
<feature type="domain" description="VWFC" evidence="1">
    <location>
        <begin position="31"/>
        <end position="96"/>
    </location>
</feature>
<dbReference type="STRING" id="10228.B3RM16"/>
<protein>
    <recommendedName>
        <fullName evidence="1">VWFC domain-containing protein</fullName>
    </recommendedName>
</protein>
<dbReference type="CTD" id="6749302"/>
<feature type="domain" description="VWFC" evidence="1">
    <location>
        <begin position="193"/>
        <end position="258"/>
    </location>
</feature>
<keyword evidence="3" id="KW-1185">Reference proteome</keyword>
<evidence type="ECO:0000259" key="1">
    <source>
        <dbReference type="PROSITE" id="PS50184"/>
    </source>
</evidence>
<dbReference type="GO" id="GO:0030154">
    <property type="term" value="P:cell differentiation"/>
    <property type="evidence" value="ECO:0000318"/>
    <property type="project" value="GO_Central"/>
</dbReference>
<dbReference type="InParanoid" id="B3RM16"/>
<feature type="domain" description="VWFC" evidence="1">
    <location>
        <begin position="115"/>
        <end position="184"/>
    </location>
</feature>
<dbReference type="RefSeq" id="XP_002108821.1">
    <property type="nucleotide sequence ID" value="XM_002108785.1"/>
</dbReference>
<dbReference type="EMBL" id="DS985241">
    <property type="protein sequence ID" value="EDV29619.1"/>
    <property type="molecule type" value="Genomic_DNA"/>
</dbReference>
<dbReference type="InterPro" id="IPR045717">
    <property type="entry name" value="CHRDL1/2"/>
</dbReference>
<dbReference type="Gene3D" id="6.20.200.20">
    <property type="match status" value="2"/>
</dbReference>
<dbReference type="PROSITE" id="PS01208">
    <property type="entry name" value="VWFC_1"/>
    <property type="match status" value="1"/>
</dbReference>
<dbReference type="GO" id="GO:0030514">
    <property type="term" value="P:negative regulation of BMP signaling pathway"/>
    <property type="evidence" value="ECO:0000318"/>
    <property type="project" value="GO_Central"/>
</dbReference>
<evidence type="ECO:0000313" key="3">
    <source>
        <dbReference type="Proteomes" id="UP000009022"/>
    </source>
</evidence>
<dbReference type="HOGENOM" id="CLU_048288_1_0_1"/>
<organism evidence="2 3">
    <name type="scientific">Trichoplax adhaerens</name>
    <name type="common">Trichoplax reptans</name>
    <dbReference type="NCBI Taxonomy" id="10228"/>
    <lineage>
        <taxon>Eukaryota</taxon>
        <taxon>Metazoa</taxon>
        <taxon>Placozoa</taxon>
        <taxon>Uniplacotomia</taxon>
        <taxon>Trichoplacea</taxon>
        <taxon>Trichoplacidae</taxon>
        <taxon>Trichoplax</taxon>
    </lineage>
</organism>
<proteinExistence type="predicted"/>
<dbReference type="PANTHER" id="PTHR46303:SF1">
    <property type="entry name" value="VWFC DOMAIN-CONTAINING PROTEIN"/>
    <property type="match status" value="1"/>
</dbReference>
<sequence length="504" mass="56658">MGDRFFIAGQWLNSLSFMFNQLMKAYRSCGCQFGKDRYHCGQQWHPNLQPYGISYCILCTCKSNGAVECVDLKNKCEKPTCQNPSVLPGRCCPQCPDDPEVMAATSSPPASYQQPTCHFLGKDYNSGQCWLSTDKRKLPTATRDRQCIECNCISGGVFCSPRKCPILKCKNQIQNNNTCCPVCKDESFKTEMSPCANMGNSYIKNSPWHPYFQPFGYSPCYECVCNKGEVNCRKIRCSELNCNSQSSFSSGGCCSVCDKSSVTTYEESPNSTIVPSNETSNLFQTAKPSLQMATTDKPKKSCKFDGLTKRHGQTWHPVLPPLGPMNCIDCHCQNGKVTCNPVICPTIYPCDNPKIIDGHCCKICSEIKDPQSTTTTVSTTPISTKTPPSAVIYRVYRYISFPSQYNCKVQLAIQNTQTEIFEIHSWKGNASFRKFNLKLLTLDDFQYGNLLDLTGQFKYLGITTKDKVTEMEKLENQMKIISCPCYCSHTMERLLTTLMITKKY</sequence>
<dbReference type="InterPro" id="IPR001007">
    <property type="entry name" value="VWF_dom"/>
</dbReference>
<accession>B3RM16</accession>
<feature type="domain" description="VWFC" evidence="1">
    <location>
        <begin position="300"/>
        <end position="365"/>
    </location>
</feature>
<dbReference type="SUPFAM" id="SSF57603">
    <property type="entry name" value="FnI-like domain"/>
    <property type="match status" value="4"/>
</dbReference>
<dbReference type="AlphaFoldDB" id="B3RM16"/>
<dbReference type="PhylomeDB" id="B3RM16"/>
<dbReference type="Pfam" id="PF00093">
    <property type="entry name" value="VWC"/>
    <property type="match status" value="3"/>
</dbReference>
<dbReference type="KEGG" id="tad:TRIADDRAFT_52199"/>
<dbReference type="eggNOG" id="ENOG502QQFQ">
    <property type="taxonomic scope" value="Eukaryota"/>
</dbReference>
<dbReference type="Pfam" id="PF23334">
    <property type="entry name" value="VWC2L_2nd"/>
    <property type="match status" value="1"/>
</dbReference>
<dbReference type="Gene3D" id="2.10.70.10">
    <property type="entry name" value="Complement Module, domain 1"/>
    <property type="match status" value="1"/>
</dbReference>
<dbReference type="OrthoDB" id="8173378at2759"/>
<dbReference type="OMA" id="CAMCTCS"/>
<dbReference type="PANTHER" id="PTHR46303">
    <property type="entry name" value="VWFC DOMAIN-CONTAINING PROTEIN"/>
    <property type="match status" value="1"/>
</dbReference>
<dbReference type="GO" id="GO:0036122">
    <property type="term" value="F:BMP binding"/>
    <property type="evidence" value="ECO:0000318"/>
    <property type="project" value="GO_Central"/>
</dbReference>